<comment type="caution">
    <text evidence="1">The sequence shown here is derived from an EMBL/GenBank/DDBJ whole genome shotgun (WGS) entry which is preliminary data.</text>
</comment>
<protein>
    <submittedName>
        <fullName evidence="1">Uncharacterized protein</fullName>
    </submittedName>
</protein>
<sequence>MTSKDVIHQEYYPFIEWNPQEPLRVYSAQKAFITLVFMVQNGYNFNEELLVKVFQFLSAISWNINLSNFANALVKRHYYDSHFCNLVREHNTPNTIPSFVDSLTILFSSSNPSIFKAALSCIATCLRRGSSSTRKVLISPELFLRILSTPHLPDLSVVDDQGMLNDILLIHQLCLEFLIPSNANGLIPTISNADSQSMRDMVLRDLLIPFEPSLVQICCNPRLLSWNAEYKTTFVLLFTLFIQSRLHQPTMDFVCSSRIPMAFQSLLSKVEDEDINQYIISTRSSMIFYKETKGPNTGCTGKQLLQPLEREGFRDGLEQTLLHDKSSRNGNIVRGYSFVNMIMLGMNSSESEIEEM</sequence>
<accession>A0ABQ9XR87</accession>
<gene>
    <name evidence="1" type="ORF">BLNAU_10980</name>
</gene>
<evidence type="ECO:0000313" key="2">
    <source>
        <dbReference type="Proteomes" id="UP001281761"/>
    </source>
</evidence>
<proteinExistence type="predicted"/>
<organism evidence="1 2">
    <name type="scientific">Blattamonas nauphoetae</name>
    <dbReference type="NCBI Taxonomy" id="2049346"/>
    <lineage>
        <taxon>Eukaryota</taxon>
        <taxon>Metamonada</taxon>
        <taxon>Preaxostyla</taxon>
        <taxon>Oxymonadida</taxon>
        <taxon>Blattamonas</taxon>
    </lineage>
</organism>
<evidence type="ECO:0000313" key="1">
    <source>
        <dbReference type="EMBL" id="KAK2954017.1"/>
    </source>
</evidence>
<dbReference type="EMBL" id="JARBJD010000083">
    <property type="protein sequence ID" value="KAK2954017.1"/>
    <property type="molecule type" value="Genomic_DNA"/>
</dbReference>
<keyword evidence="2" id="KW-1185">Reference proteome</keyword>
<name>A0ABQ9XR87_9EUKA</name>
<dbReference type="Proteomes" id="UP001281761">
    <property type="component" value="Unassembled WGS sequence"/>
</dbReference>
<dbReference type="SUPFAM" id="SSF48371">
    <property type="entry name" value="ARM repeat"/>
    <property type="match status" value="1"/>
</dbReference>
<dbReference type="InterPro" id="IPR016024">
    <property type="entry name" value="ARM-type_fold"/>
</dbReference>
<reference evidence="1 2" key="1">
    <citation type="journal article" date="2022" name="bioRxiv">
        <title>Genomics of Preaxostyla Flagellates Illuminates Evolutionary Transitions and the Path Towards Mitochondrial Loss.</title>
        <authorList>
            <person name="Novak L.V.F."/>
            <person name="Treitli S.C."/>
            <person name="Pyrih J."/>
            <person name="Halakuc P."/>
            <person name="Pipaliya S.V."/>
            <person name="Vacek V."/>
            <person name="Brzon O."/>
            <person name="Soukal P."/>
            <person name="Eme L."/>
            <person name="Dacks J.B."/>
            <person name="Karnkowska A."/>
            <person name="Elias M."/>
            <person name="Hampl V."/>
        </authorList>
    </citation>
    <scope>NUCLEOTIDE SEQUENCE [LARGE SCALE GENOMIC DNA]</scope>
    <source>
        <strain evidence="1">NAU3</strain>
        <tissue evidence="1">Gut</tissue>
    </source>
</reference>